<organism evidence="1 2">
    <name type="scientific">Mycolicibacterium komossense</name>
    <dbReference type="NCBI Taxonomy" id="1779"/>
    <lineage>
        <taxon>Bacteria</taxon>
        <taxon>Bacillati</taxon>
        <taxon>Actinomycetota</taxon>
        <taxon>Actinomycetes</taxon>
        <taxon>Mycobacteriales</taxon>
        <taxon>Mycobacteriaceae</taxon>
        <taxon>Mycolicibacterium</taxon>
    </lineage>
</organism>
<protein>
    <submittedName>
        <fullName evidence="1">Uncharacterized protein</fullName>
    </submittedName>
</protein>
<comment type="caution">
    <text evidence="1">The sequence shown here is derived from an EMBL/GenBank/DDBJ whole genome shotgun (WGS) entry which is preliminary data.</text>
</comment>
<name>A0ABT3CE64_9MYCO</name>
<reference evidence="1 2" key="1">
    <citation type="journal article" date="2022" name="BMC Genomics">
        <title>Comparative genome analysis of mycobacteria focusing on tRNA and non-coding RNA.</title>
        <authorList>
            <person name="Behra P.R.K."/>
            <person name="Pettersson B.M.F."/>
            <person name="Ramesh M."/>
            <person name="Das S."/>
            <person name="Dasgupta S."/>
            <person name="Kirsebom L.A."/>
        </authorList>
    </citation>
    <scope>NUCLEOTIDE SEQUENCE [LARGE SCALE GENOMIC DNA]</scope>
    <source>
        <strain evidence="1 2">DSM 44078</strain>
    </source>
</reference>
<dbReference type="Proteomes" id="UP001526201">
    <property type="component" value="Unassembled WGS sequence"/>
</dbReference>
<gene>
    <name evidence="1" type="ORF">H7J73_17210</name>
</gene>
<sequence length="55" mass="5890">MARQGVALPAVGRLVAAVGLYELVKGIRDAGTVLLSFVPVSVPEVFRTVRNAIRR</sequence>
<dbReference type="RefSeq" id="WP_264068771.1">
    <property type="nucleotide sequence ID" value="NZ_JACKTY010000030.1"/>
</dbReference>
<accession>A0ABT3CE64</accession>
<evidence type="ECO:0000313" key="2">
    <source>
        <dbReference type="Proteomes" id="UP001526201"/>
    </source>
</evidence>
<dbReference type="EMBL" id="JACKTY010000030">
    <property type="protein sequence ID" value="MCV7227766.1"/>
    <property type="molecule type" value="Genomic_DNA"/>
</dbReference>
<proteinExistence type="predicted"/>
<keyword evidence="2" id="KW-1185">Reference proteome</keyword>
<evidence type="ECO:0000313" key="1">
    <source>
        <dbReference type="EMBL" id="MCV7227766.1"/>
    </source>
</evidence>